<gene>
    <name evidence="3" type="ORF">E4O86_04955</name>
</gene>
<dbReference type="PANTHER" id="PTHR43179">
    <property type="entry name" value="RHAMNOSYLTRANSFERASE WBBL"/>
    <property type="match status" value="1"/>
</dbReference>
<dbReference type="RefSeq" id="WP_161139409.1">
    <property type="nucleotide sequence ID" value="NZ_SPKJ01000009.1"/>
</dbReference>
<feature type="domain" description="Glycosyltransferase 2-like" evidence="2">
    <location>
        <begin position="299"/>
        <end position="396"/>
    </location>
</feature>
<evidence type="ECO:0000259" key="2">
    <source>
        <dbReference type="Pfam" id="PF00535"/>
    </source>
</evidence>
<dbReference type="Gene3D" id="3.90.550.10">
    <property type="entry name" value="Spore Coat Polysaccharide Biosynthesis Protein SpsA, Chain A"/>
    <property type="match status" value="1"/>
</dbReference>
<feature type="region of interest" description="Disordered" evidence="1">
    <location>
        <begin position="1"/>
        <end position="53"/>
    </location>
</feature>
<dbReference type="Proteomes" id="UP000773614">
    <property type="component" value="Unassembled WGS sequence"/>
</dbReference>
<keyword evidence="4" id="KW-1185">Reference proteome</keyword>
<dbReference type="PANTHER" id="PTHR43179:SF7">
    <property type="entry name" value="RHAMNOSYLTRANSFERASE WBBL"/>
    <property type="match status" value="1"/>
</dbReference>
<feature type="compositionally biased region" description="Low complexity" evidence="1">
    <location>
        <begin position="33"/>
        <end position="53"/>
    </location>
</feature>
<organism evidence="3 4">
    <name type="scientific">Propylenella binzhouense</name>
    <dbReference type="NCBI Taxonomy" id="2555902"/>
    <lineage>
        <taxon>Bacteria</taxon>
        <taxon>Pseudomonadati</taxon>
        <taxon>Pseudomonadota</taxon>
        <taxon>Alphaproteobacteria</taxon>
        <taxon>Hyphomicrobiales</taxon>
        <taxon>Propylenellaceae</taxon>
        <taxon>Propylenella</taxon>
    </lineage>
</organism>
<name>A0A964WSK2_9HYPH</name>
<dbReference type="Pfam" id="PF00535">
    <property type="entry name" value="Glycos_transf_2"/>
    <property type="match status" value="1"/>
</dbReference>
<dbReference type="OrthoDB" id="9783791at2"/>
<sequence>MKKPAGISQSLQGLVRGLGGAPEAEGRSQGETGAPNGAPAARRPLPRPAAGPAADLPRQIIVFDEQFYLERNGDVRASVESGTRTALDHFLAYGHSEGRAPNPHFLREYRGEIERVLVFQDTVFVSGWLEVPLREARSATLRFGPHSINIGESAFQYRRPDVCAAIGAPEHAKLGFAVLTRIELDPPVSTEFTLRADGFGRILRPQYIQKAGDFLDDILKYLSYFSTVEGGLSGLYRIPPSFVAVLQSLFRTFVAESANPGKSITSSPAPKGRDCAVIFVQCGPLPLLPAIFHYLRSARHRMEVIVANNSRDYRAAALGVLNELETLYEIPWRYIEFDRNLGFSHACNVAALATDAEHLVFHNNDVFTDEPADYDKVVDALIAQPTGVVGVRQRFPSGGIMHDGLRVGRLDPVVTGGLDGVLSGISDGRGAPPGEVAGPVFTSGSFLALRRDLFQSAGGFSGDYLFGHFEDLDLCLRLAEQGSATTILKDVAFIHCEGSGSAVPEHITRTVPVINRMIFTRRWQERTAPWFAGDDAHG</sequence>
<evidence type="ECO:0000313" key="3">
    <source>
        <dbReference type="EMBL" id="MYZ47059.1"/>
    </source>
</evidence>
<evidence type="ECO:0000256" key="1">
    <source>
        <dbReference type="SAM" id="MobiDB-lite"/>
    </source>
</evidence>
<dbReference type="AlphaFoldDB" id="A0A964WSK2"/>
<accession>A0A964WSK2</accession>
<comment type="caution">
    <text evidence="3">The sequence shown here is derived from an EMBL/GenBank/DDBJ whole genome shotgun (WGS) entry which is preliminary data.</text>
</comment>
<dbReference type="EMBL" id="SPKJ01000009">
    <property type="protein sequence ID" value="MYZ47059.1"/>
    <property type="molecule type" value="Genomic_DNA"/>
</dbReference>
<proteinExistence type="predicted"/>
<protein>
    <submittedName>
        <fullName evidence="3">Glycosyltransferase</fullName>
    </submittedName>
</protein>
<dbReference type="InterPro" id="IPR029044">
    <property type="entry name" value="Nucleotide-diphossugar_trans"/>
</dbReference>
<dbReference type="SUPFAM" id="SSF53448">
    <property type="entry name" value="Nucleotide-diphospho-sugar transferases"/>
    <property type="match status" value="1"/>
</dbReference>
<evidence type="ECO:0000313" key="4">
    <source>
        <dbReference type="Proteomes" id="UP000773614"/>
    </source>
</evidence>
<reference evidence="3" key="1">
    <citation type="submission" date="2019-03" db="EMBL/GenBank/DDBJ databases">
        <title>Afifella sp. nov., isolated from activated sludge.</title>
        <authorList>
            <person name="Li Q."/>
            <person name="Liu Y."/>
        </authorList>
    </citation>
    <scope>NUCLEOTIDE SEQUENCE</scope>
    <source>
        <strain evidence="3">L72</strain>
    </source>
</reference>
<dbReference type="InterPro" id="IPR001173">
    <property type="entry name" value="Glyco_trans_2-like"/>
</dbReference>